<evidence type="ECO:0000256" key="4">
    <source>
        <dbReference type="ARBA" id="ARBA00022741"/>
    </source>
</evidence>
<dbReference type="GO" id="GO:0004066">
    <property type="term" value="F:asparagine synthase (glutamine-hydrolyzing) activity"/>
    <property type="evidence" value="ECO:0007669"/>
    <property type="project" value="UniProtKB-EC"/>
</dbReference>
<evidence type="ECO:0000313" key="9">
    <source>
        <dbReference type="EMBL" id="MEN7538009.1"/>
    </source>
</evidence>
<dbReference type="Pfam" id="PF00733">
    <property type="entry name" value="Asn_synthase"/>
    <property type="match status" value="1"/>
</dbReference>
<accession>A0ABV0CYR4</accession>
<comment type="pathway">
    <text evidence="1">Amino-acid biosynthesis; L-asparagine biosynthesis; L-asparagine from L-aspartate (L-Gln route): step 1/1.</text>
</comment>
<keyword evidence="5" id="KW-0067">ATP-binding</keyword>
<dbReference type="Pfam" id="PF13522">
    <property type="entry name" value="GATase_6"/>
    <property type="match status" value="1"/>
</dbReference>
<dbReference type="PANTHER" id="PTHR43284">
    <property type="entry name" value="ASPARAGINE SYNTHETASE (GLUTAMINE-HYDROLYZING)"/>
    <property type="match status" value="1"/>
</dbReference>
<evidence type="ECO:0000313" key="10">
    <source>
        <dbReference type="Proteomes" id="UP001484535"/>
    </source>
</evidence>
<dbReference type="CDD" id="cd01991">
    <property type="entry name" value="Asn_synthase_B_C"/>
    <property type="match status" value="1"/>
</dbReference>
<keyword evidence="6" id="KW-0315">Glutamine amidotransferase</keyword>
<keyword evidence="9" id="KW-0436">Ligase</keyword>
<dbReference type="EMBL" id="JBDLBR010000004">
    <property type="protein sequence ID" value="MEN7538009.1"/>
    <property type="molecule type" value="Genomic_DNA"/>
</dbReference>
<name>A0ABV0CYR4_9SPHN</name>
<proteinExistence type="inferred from homology"/>
<feature type="domain" description="Glutamine amidotransferase type-2" evidence="8">
    <location>
        <begin position="2"/>
        <end position="219"/>
    </location>
</feature>
<comment type="catalytic activity">
    <reaction evidence="7">
        <text>L-aspartate + L-glutamine + ATP + H2O = L-asparagine + L-glutamate + AMP + diphosphate + H(+)</text>
        <dbReference type="Rhea" id="RHEA:12228"/>
        <dbReference type="ChEBI" id="CHEBI:15377"/>
        <dbReference type="ChEBI" id="CHEBI:15378"/>
        <dbReference type="ChEBI" id="CHEBI:29985"/>
        <dbReference type="ChEBI" id="CHEBI:29991"/>
        <dbReference type="ChEBI" id="CHEBI:30616"/>
        <dbReference type="ChEBI" id="CHEBI:33019"/>
        <dbReference type="ChEBI" id="CHEBI:58048"/>
        <dbReference type="ChEBI" id="CHEBI:58359"/>
        <dbReference type="ChEBI" id="CHEBI:456215"/>
        <dbReference type="EC" id="6.3.5.4"/>
    </reaction>
</comment>
<reference evidence="9 10" key="1">
    <citation type="submission" date="2024-05" db="EMBL/GenBank/DDBJ databases">
        <authorList>
            <person name="Park S."/>
        </authorList>
    </citation>
    <scope>NUCLEOTIDE SEQUENCE [LARGE SCALE GENOMIC DNA]</scope>
    <source>
        <strain evidence="9 10">DGU5</strain>
    </source>
</reference>
<dbReference type="RefSeq" id="WP_346785466.1">
    <property type="nucleotide sequence ID" value="NZ_JBDLBR010000004.1"/>
</dbReference>
<dbReference type="NCBIfam" id="TIGR01536">
    <property type="entry name" value="asn_synth_AEB"/>
    <property type="match status" value="1"/>
</dbReference>
<comment type="caution">
    <text evidence="9">The sequence shown here is derived from an EMBL/GenBank/DDBJ whole genome shotgun (WGS) entry which is preliminary data.</text>
</comment>
<evidence type="ECO:0000259" key="8">
    <source>
        <dbReference type="PROSITE" id="PS51278"/>
    </source>
</evidence>
<sequence length="652" mass="72225">MCGIAGFINYGPQGSASARAALKPMIDSLIHRGPDAEGVWADDEGRVALGHRRLSIIDVSEAGAQPMDSASGRYTIVFNGEIFGFLDARTAFENAGVKFRGHSDTEVLLAAIERDGIDGAIAESAGMFAIAVYDRKRREVTFVRDRIGKKPLYIGVGNRKLVFGSELKALIANPEFERPSIDREALGLYVRYGYVPSPRTIYEGVIKLPPGSCLTVSVDEPPASSADLLEGVRTYWSAFDAVANGTKACIADETEALDAFECTLDRAVRERLVSDVPLGVFLSGGIDSSLIAARTQAIAGQSIQTLTIRFGEARFNEADFAAEIAQYLGTQHLELTLTPQAALDAVQEMPRVFDEPFADPSQLPTLLVSRLAREHVTVVLSGDGGDEILGGYGRYAMMRKMERMAQRVPSFLPKLASAVPTSVFDHGLQLARLALPRGMREEVSGDRIGKFCEVLSHDNFRARYREFISQWHPDELVLGTSGQAPCAYGDAAVPAPSDHLKTLMYLDTIAYLPDDVLVKVDRTSMAASLEVRSPLLDYRVFEMAWRMPDSLRVSSDGVGKVALRRLLERHLPKELFDRPKQGFSIPLNDWLRGPLRTFAGDMLSSDRIARAGLFDHRLVERRWSEHLSGRRNWGQQLWTLIMFELWKDRWEQ</sequence>
<dbReference type="InterPro" id="IPR001962">
    <property type="entry name" value="Asn_synthase"/>
</dbReference>
<dbReference type="SUPFAM" id="SSF56235">
    <property type="entry name" value="N-terminal nucleophile aminohydrolases (Ntn hydrolases)"/>
    <property type="match status" value="1"/>
</dbReference>
<organism evidence="9 10">
    <name type="scientific">Aurantiacibacter flavus</name>
    <dbReference type="NCBI Taxonomy" id="3145232"/>
    <lineage>
        <taxon>Bacteria</taxon>
        <taxon>Pseudomonadati</taxon>
        <taxon>Pseudomonadota</taxon>
        <taxon>Alphaproteobacteria</taxon>
        <taxon>Sphingomonadales</taxon>
        <taxon>Erythrobacteraceae</taxon>
        <taxon>Aurantiacibacter</taxon>
    </lineage>
</organism>
<keyword evidence="10" id="KW-1185">Reference proteome</keyword>
<gene>
    <name evidence="9" type="primary">asnB</name>
    <name evidence="9" type="ORF">ABDJ38_12575</name>
</gene>
<dbReference type="PANTHER" id="PTHR43284:SF1">
    <property type="entry name" value="ASPARAGINE SYNTHETASE"/>
    <property type="match status" value="1"/>
</dbReference>
<protein>
    <recommendedName>
        <fullName evidence="3">asparagine synthase (glutamine-hydrolyzing)</fullName>
        <ecNumber evidence="3">6.3.5.4</ecNumber>
    </recommendedName>
</protein>
<dbReference type="InterPro" id="IPR033738">
    <property type="entry name" value="AsnB_N"/>
</dbReference>
<keyword evidence="4" id="KW-0547">Nucleotide-binding</keyword>
<evidence type="ECO:0000256" key="2">
    <source>
        <dbReference type="ARBA" id="ARBA00005752"/>
    </source>
</evidence>
<dbReference type="CDD" id="cd00712">
    <property type="entry name" value="AsnB"/>
    <property type="match status" value="1"/>
</dbReference>
<evidence type="ECO:0000256" key="3">
    <source>
        <dbReference type="ARBA" id="ARBA00012737"/>
    </source>
</evidence>
<dbReference type="PIRSF" id="PIRSF001589">
    <property type="entry name" value="Asn_synthetase_glu-h"/>
    <property type="match status" value="1"/>
</dbReference>
<comment type="similarity">
    <text evidence="2">Belongs to the asparagine synthetase family.</text>
</comment>
<dbReference type="PROSITE" id="PS51278">
    <property type="entry name" value="GATASE_TYPE_2"/>
    <property type="match status" value="1"/>
</dbReference>
<dbReference type="EC" id="6.3.5.4" evidence="3"/>
<dbReference type="InterPro" id="IPR014729">
    <property type="entry name" value="Rossmann-like_a/b/a_fold"/>
</dbReference>
<dbReference type="Proteomes" id="UP001484535">
    <property type="component" value="Unassembled WGS sequence"/>
</dbReference>
<evidence type="ECO:0000256" key="1">
    <source>
        <dbReference type="ARBA" id="ARBA00005187"/>
    </source>
</evidence>
<dbReference type="InterPro" id="IPR006426">
    <property type="entry name" value="Asn_synth_AEB"/>
</dbReference>
<dbReference type="InterPro" id="IPR017932">
    <property type="entry name" value="GATase_2_dom"/>
</dbReference>
<dbReference type="InterPro" id="IPR029055">
    <property type="entry name" value="Ntn_hydrolases_N"/>
</dbReference>
<evidence type="ECO:0000256" key="5">
    <source>
        <dbReference type="ARBA" id="ARBA00022840"/>
    </source>
</evidence>
<dbReference type="Gene3D" id="3.40.50.620">
    <property type="entry name" value="HUPs"/>
    <property type="match status" value="1"/>
</dbReference>
<evidence type="ECO:0000256" key="7">
    <source>
        <dbReference type="ARBA" id="ARBA00048741"/>
    </source>
</evidence>
<dbReference type="InterPro" id="IPR051786">
    <property type="entry name" value="ASN_synthetase/amidase"/>
</dbReference>
<dbReference type="SUPFAM" id="SSF52402">
    <property type="entry name" value="Adenine nucleotide alpha hydrolases-like"/>
    <property type="match status" value="1"/>
</dbReference>
<evidence type="ECO:0000256" key="6">
    <source>
        <dbReference type="ARBA" id="ARBA00022962"/>
    </source>
</evidence>
<dbReference type="Gene3D" id="3.60.20.10">
    <property type="entry name" value="Glutamine Phosphoribosylpyrophosphate, subunit 1, domain 1"/>
    <property type="match status" value="1"/>
</dbReference>